<keyword evidence="4" id="KW-0472">Membrane</keyword>
<sequence length="585" mass="66445">MNRYKILFLVAIIGITTSCEDYLDRSPLNVVSDDDVWSDPNAIDAYMVTLYDNMQVEDFNYSVIAQAGFLSTVTDIAVRSYGWGAQNDPIVPSNSYGWWGYGNVRKVNVFLNQIETANVDENLKNRYLAEGHFIRAFYYFSMVKRYGGVPIITEPQEFTGDNISELQVPRATEKEVYDFIREELNLAISNLPDSYGTAEQYRATKYTALALMSRSMLYAGSIGKYSDVQLNGLVGIPSQDADTYFKYAMEASEEIINAGFSLYNQSDDKAENFQNLFLDVENNSEIIFAKIFSSPDKTHSYDFFNAPQSFRVDYGNAINPTLSLVEDYEYIDGSSGELKIKDDDGNPIHFDNPYDLFEGKDPRFFATILPPFSPWQGGTVEVRAGILDNGEYITASNLTDTYGSGAEAVSIVGKDGPLTTWDPTKTGFYVKKSMNPTDRVNYGRSDQPWIVFRLGEILLNHAEAAEELGQSDKALTSINKIRNRAGIAELESVDIAKIRHERKVELAFENHRFWDIRRWRTATEILNNTQFEALYPWLNWNSKDYTFTIVDAPKNTRTFLEKTYYEPIPSGEIEKNPNLIQNPGY</sequence>
<dbReference type="InterPro" id="IPR011990">
    <property type="entry name" value="TPR-like_helical_dom_sf"/>
</dbReference>
<evidence type="ECO:0000313" key="8">
    <source>
        <dbReference type="EMBL" id="SHF76137.1"/>
    </source>
</evidence>
<dbReference type="GO" id="GO:0009279">
    <property type="term" value="C:cell outer membrane"/>
    <property type="evidence" value="ECO:0007669"/>
    <property type="project" value="UniProtKB-SubCell"/>
</dbReference>
<dbReference type="Pfam" id="PF14322">
    <property type="entry name" value="SusD-like_3"/>
    <property type="match status" value="1"/>
</dbReference>
<dbReference type="AlphaFoldDB" id="A0A1M5EAB0"/>
<evidence type="ECO:0000313" key="9">
    <source>
        <dbReference type="Proteomes" id="UP000183945"/>
    </source>
</evidence>
<evidence type="ECO:0000256" key="1">
    <source>
        <dbReference type="ARBA" id="ARBA00004442"/>
    </source>
</evidence>
<organism evidence="8 9">
    <name type="scientific">Salegentibacter echinorum</name>
    <dbReference type="NCBI Taxonomy" id="1073325"/>
    <lineage>
        <taxon>Bacteria</taxon>
        <taxon>Pseudomonadati</taxon>
        <taxon>Bacteroidota</taxon>
        <taxon>Flavobacteriia</taxon>
        <taxon>Flavobacteriales</taxon>
        <taxon>Flavobacteriaceae</taxon>
        <taxon>Salegentibacter</taxon>
    </lineage>
</organism>
<name>A0A1M5EAB0_SALEC</name>
<dbReference type="SUPFAM" id="SSF48452">
    <property type="entry name" value="TPR-like"/>
    <property type="match status" value="1"/>
</dbReference>
<proteinExistence type="inferred from homology"/>
<evidence type="ECO:0000256" key="3">
    <source>
        <dbReference type="ARBA" id="ARBA00022729"/>
    </source>
</evidence>
<dbReference type="Proteomes" id="UP000183945">
    <property type="component" value="Unassembled WGS sequence"/>
</dbReference>
<dbReference type="STRING" id="1073325.SAMN05444483_102293"/>
<keyword evidence="9" id="KW-1185">Reference proteome</keyword>
<reference evidence="9" key="1">
    <citation type="submission" date="2016-11" db="EMBL/GenBank/DDBJ databases">
        <authorList>
            <person name="Varghese N."/>
            <person name="Submissions S."/>
        </authorList>
    </citation>
    <scope>NUCLEOTIDE SEQUENCE [LARGE SCALE GENOMIC DNA]</scope>
    <source>
        <strain evidence="9">DSM 24579</strain>
    </source>
</reference>
<keyword evidence="5" id="KW-0998">Cell outer membrane</keyword>
<evidence type="ECO:0000256" key="4">
    <source>
        <dbReference type="ARBA" id="ARBA00023136"/>
    </source>
</evidence>
<evidence type="ECO:0000259" key="7">
    <source>
        <dbReference type="Pfam" id="PF14322"/>
    </source>
</evidence>
<dbReference type="Gene3D" id="1.25.40.390">
    <property type="match status" value="1"/>
</dbReference>
<comment type="similarity">
    <text evidence="2">Belongs to the SusD family.</text>
</comment>
<evidence type="ECO:0000256" key="5">
    <source>
        <dbReference type="ARBA" id="ARBA00023237"/>
    </source>
</evidence>
<comment type="subcellular location">
    <subcellularLocation>
        <location evidence="1">Cell outer membrane</location>
    </subcellularLocation>
</comment>
<dbReference type="RefSeq" id="WP_072877416.1">
    <property type="nucleotide sequence ID" value="NZ_FQVT01000002.1"/>
</dbReference>
<dbReference type="PROSITE" id="PS51257">
    <property type="entry name" value="PROKAR_LIPOPROTEIN"/>
    <property type="match status" value="1"/>
</dbReference>
<accession>A0A1M5EAB0</accession>
<evidence type="ECO:0000259" key="6">
    <source>
        <dbReference type="Pfam" id="PF07980"/>
    </source>
</evidence>
<feature type="domain" description="RagB/SusD" evidence="6">
    <location>
        <begin position="285"/>
        <end position="585"/>
    </location>
</feature>
<evidence type="ECO:0000256" key="2">
    <source>
        <dbReference type="ARBA" id="ARBA00006275"/>
    </source>
</evidence>
<dbReference type="Pfam" id="PF07980">
    <property type="entry name" value="SusD_RagB"/>
    <property type="match status" value="1"/>
</dbReference>
<dbReference type="InterPro" id="IPR033985">
    <property type="entry name" value="SusD-like_N"/>
</dbReference>
<dbReference type="InterPro" id="IPR012944">
    <property type="entry name" value="SusD_RagB_dom"/>
</dbReference>
<keyword evidence="3" id="KW-0732">Signal</keyword>
<gene>
    <name evidence="8" type="ORF">SAMN05444483_102293</name>
</gene>
<protein>
    <submittedName>
        <fullName evidence="8">Starch-binding associating with outer membrane</fullName>
    </submittedName>
</protein>
<dbReference type="EMBL" id="FQVT01000002">
    <property type="protein sequence ID" value="SHF76137.1"/>
    <property type="molecule type" value="Genomic_DNA"/>
</dbReference>
<feature type="domain" description="SusD-like N-terminal" evidence="7">
    <location>
        <begin position="21"/>
        <end position="216"/>
    </location>
</feature>